<dbReference type="AlphaFoldDB" id="A0A816FC23"/>
<reference evidence="2" key="1">
    <citation type="submission" date="2021-02" db="EMBL/GenBank/DDBJ databases">
        <authorList>
            <person name="Nowell W R."/>
        </authorList>
    </citation>
    <scope>NUCLEOTIDE SEQUENCE</scope>
</reference>
<proteinExistence type="predicted"/>
<protein>
    <submittedName>
        <fullName evidence="2">Uncharacterized protein</fullName>
    </submittedName>
</protein>
<dbReference type="Proteomes" id="UP000681722">
    <property type="component" value="Unassembled WGS sequence"/>
</dbReference>
<organism evidence="2 4">
    <name type="scientific">Didymodactylos carnosus</name>
    <dbReference type="NCBI Taxonomy" id="1234261"/>
    <lineage>
        <taxon>Eukaryota</taxon>
        <taxon>Metazoa</taxon>
        <taxon>Spiralia</taxon>
        <taxon>Gnathifera</taxon>
        <taxon>Rotifera</taxon>
        <taxon>Eurotatoria</taxon>
        <taxon>Bdelloidea</taxon>
        <taxon>Philodinida</taxon>
        <taxon>Philodinidae</taxon>
        <taxon>Didymodactylos</taxon>
    </lineage>
</organism>
<keyword evidence="4" id="KW-1185">Reference proteome</keyword>
<gene>
    <name evidence="2" type="ORF">GPM918_LOCUS45929</name>
    <name evidence="3" type="ORF">SRO942_LOCUS48996</name>
</gene>
<name>A0A816FC23_9BILA</name>
<feature type="region of interest" description="Disordered" evidence="1">
    <location>
        <begin position="1"/>
        <end position="22"/>
    </location>
</feature>
<dbReference type="EMBL" id="CAJNOQ010055269">
    <property type="protein sequence ID" value="CAF1659738.1"/>
    <property type="molecule type" value="Genomic_DNA"/>
</dbReference>
<accession>A0A816FC23</accession>
<dbReference type="EMBL" id="CAJOBC010128733">
    <property type="protein sequence ID" value="CAF4604760.1"/>
    <property type="molecule type" value="Genomic_DNA"/>
</dbReference>
<evidence type="ECO:0000313" key="4">
    <source>
        <dbReference type="Proteomes" id="UP000663829"/>
    </source>
</evidence>
<dbReference type="Proteomes" id="UP000663829">
    <property type="component" value="Unassembled WGS sequence"/>
</dbReference>
<evidence type="ECO:0000313" key="2">
    <source>
        <dbReference type="EMBL" id="CAF1659738.1"/>
    </source>
</evidence>
<evidence type="ECO:0000313" key="3">
    <source>
        <dbReference type="EMBL" id="CAF4604760.1"/>
    </source>
</evidence>
<feature type="non-terminal residue" evidence="2">
    <location>
        <position position="1"/>
    </location>
</feature>
<evidence type="ECO:0000256" key="1">
    <source>
        <dbReference type="SAM" id="MobiDB-lite"/>
    </source>
</evidence>
<comment type="caution">
    <text evidence="2">The sequence shown here is derived from an EMBL/GenBank/DDBJ whole genome shotgun (WGS) entry which is preliminary data.</text>
</comment>
<sequence length="42" mass="4350">HVACPGERFDGHGSGPAIDLVSAGQDMPIGHKIHTLEPASML</sequence>